<protein>
    <recommendedName>
        <fullName evidence="4">Ferric uptake regulation protein</fullName>
    </recommendedName>
</protein>
<dbReference type="STRING" id="1781255.BH720_04490"/>
<dbReference type="GO" id="GO:0045892">
    <property type="term" value="P:negative regulation of DNA-templated transcription"/>
    <property type="evidence" value="ECO:0007669"/>
    <property type="project" value="TreeGrafter"/>
</dbReference>
<dbReference type="CDD" id="cd07153">
    <property type="entry name" value="Fur_like"/>
    <property type="match status" value="1"/>
</dbReference>
<dbReference type="Pfam" id="PF01475">
    <property type="entry name" value="FUR"/>
    <property type="match status" value="1"/>
</dbReference>
<dbReference type="GO" id="GO:0000976">
    <property type="term" value="F:transcription cis-regulatory region binding"/>
    <property type="evidence" value="ECO:0007669"/>
    <property type="project" value="TreeGrafter"/>
</dbReference>
<evidence type="ECO:0000256" key="14">
    <source>
        <dbReference type="PIRSR" id="PIRSR602481-2"/>
    </source>
</evidence>
<feature type="binding site" evidence="13">
    <location>
        <position position="141"/>
    </location>
    <ligand>
        <name>Zn(2+)</name>
        <dbReference type="ChEBI" id="CHEBI:29105"/>
    </ligand>
</feature>
<evidence type="ECO:0000256" key="2">
    <source>
        <dbReference type="ARBA" id="ARBA00007957"/>
    </source>
</evidence>
<evidence type="ECO:0000256" key="7">
    <source>
        <dbReference type="ARBA" id="ARBA00022723"/>
    </source>
</evidence>
<keyword evidence="12" id="KW-0804">Transcription</keyword>
<comment type="cofactor">
    <cofactor evidence="14">
        <name>Mn(2+)</name>
        <dbReference type="ChEBI" id="CHEBI:29035"/>
    </cofactor>
    <cofactor evidence="14">
        <name>Fe(2+)</name>
        <dbReference type="ChEBI" id="CHEBI:29033"/>
    </cofactor>
    <text evidence="14">Binds 1 Mn(2+) or Fe(2+) ion per subunit.</text>
</comment>
<accession>A0A1E5QP97</accession>
<dbReference type="EMBL" id="MJGC01000038">
    <property type="protein sequence ID" value="OEJ76434.1"/>
    <property type="molecule type" value="Genomic_DNA"/>
</dbReference>
<keyword evidence="10" id="KW-0805">Transcription regulation</keyword>
<evidence type="ECO:0000256" key="11">
    <source>
        <dbReference type="ARBA" id="ARBA00023125"/>
    </source>
</evidence>
<organism evidence="15">
    <name type="scientific">Desertifilum tharense IPPAS B-1220</name>
    <dbReference type="NCBI Taxonomy" id="1781255"/>
    <lineage>
        <taxon>Bacteria</taxon>
        <taxon>Bacillati</taxon>
        <taxon>Cyanobacteriota</taxon>
        <taxon>Cyanophyceae</taxon>
        <taxon>Desertifilales</taxon>
        <taxon>Desertifilaceae</taxon>
        <taxon>Desertifilum</taxon>
    </lineage>
</organism>
<keyword evidence="9 14" id="KW-0408">Iron</keyword>
<evidence type="ECO:0000256" key="6">
    <source>
        <dbReference type="ARBA" id="ARBA00022491"/>
    </source>
</evidence>
<comment type="caution">
    <text evidence="15">The sequence shown here is derived from an EMBL/GenBank/DDBJ whole genome shotgun (WGS) entry which is preliminary data.</text>
</comment>
<comment type="cofactor">
    <cofactor evidence="13">
        <name>Zn(2+)</name>
        <dbReference type="ChEBI" id="CHEBI:29105"/>
    </cofactor>
    <text evidence="13">Binds 1 zinc ion per subunit.</text>
</comment>
<feature type="binding site" evidence="13">
    <location>
        <position position="104"/>
    </location>
    <ligand>
        <name>Zn(2+)</name>
        <dbReference type="ChEBI" id="CHEBI:29105"/>
    </ligand>
</feature>
<evidence type="ECO:0000256" key="12">
    <source>
        <dbReference type="ARBA" id="ARBA00023163"/>
    </source>
</evidence>
<dbReference type="InterPro" id="IPR036388">
    <property type="entry name" value="WH-like_DNA-bd_sf"/>
</dbReference>
<keyword evidence="5" id="KW-0963">Cytoplasm</keyword>
<keyword evidence="7 13" id="KW-0479">Metal-binding</keyword>
<dbReference type="Gene3D" id="1.10.10.10">
    <property type="entry name" value="Winged helix-like DNA-binding domain superfamily/Winged helix DNA-binding domain"/>
    <property type="match status" value="1"/>
</dbReference>
<keyword evidence="8 13" id="KW-0862">Zinc</keyword>
<dbReference type="GO" id="GO:1900376">
    <property type="term" value="P:regulation of secondary metabolite biosynthetic process"/>
    <property type="evidence" value="ECO:0007669"/>
    <property type="project" value="TreeGrafter"/>
</dbReference>
<dbReference type="OrthoDB" id="8659436at2"/>
<evidence type="ECO:0000256" key="3">
    <source>
        <dbReference type="ARBA" id="ARBA00011738"/>
    </source>
</evidence>
<dbReference type="InterPro" id="IPR002481">
    <property type="entry name" value="FUR"/>
</dbReference>
<evidence type="ECO:0000256" key="5">
    <source>
        <dbReference type="ARBA" id="ARBA00022490"/>
    </source>
</evidence>
<sequence>MPLYTASSLKAELNSKGWRLTPQRETILHVFQNLPRGNHLSAEELYNVLHKRGEQISLSTIYRTVKLMARMGILRELELAEGHKHYELNHPYPHHHHHLVCVQCNRTIEFRNDTILKQGVKQVDKMGLELIDCQLTIHTICPEALRRGWPAMLPSNWACSRAIAQTEELEEDLSEN</sequence>
<proteinExistence type="inferred from homology"/>
<evidence type="ECO:0000256" key="1">
    <source>
        <dbReference type="ARBA" id="ARBA00004496"/>
    </source>
</evidence>
<dbReference type="PANTHER" id="PTHR33202:SF19">
    <property type="entry name" value="FERRIC UPTAKE REGULATION PROTEIN"/>
    <property type="match status" value="1"/>
</dbReference>
<dbReference type="SUPFAM" id="SSF46785">
    <property type="entry name" value="Winged helix' DNA-binding domain"/>
    <property type="match status" value="1"/>
</dbReference>
<dbReference type="GO" id="GO:0003700">
    <property type="term" value="F:DNA-binding transcription factor activity"/>
    <property type="evidence" value="ECO:0007669"/>
    <property type="project" value="InterPro"/>
</dbReference>
<evidence type="ECO:0000256" key="9">
    <source>
        <dbReference type="ARBA" id="ARBA00023004"/>
    </source>
</evidence>
<dbReference type="GO" id="GO:0005737">
    <property type="term" value="C:cytoplasm"/>
    <property type="evidence" value="ECO:0007669"/>
    <property type="project" value="UniProtKB-SubCell"/>
</dbReference>
<dbReference type="InterPro" id="IPR043135">
    <property type="entry name" value="Fur_C"/>
</dbReference>
<keyword evidence="11" id="KW-0238">DNA-binding</keyword>
<gene>
    <name evidence="15" type="ORF">BH720_04490</name>
</gene>
<evidence type="ECO:0000256" key="10">
    <source>
        <dbReference type="ARBA" id="ARBA00023015"/>
    </source>
</evidence>
<dbReference type="FunFam" id="3.30.1490.190:FF:000008">
    <property type="entry name" value="Ferric uptake regulator, Fur family"/>
    <property type="match status" value="1"/>
</dbReference>
<evidence type="ECO:0000313" key="15">
    <source>
        <dbReference type="EMBL" id="OEJ76434.1"/>
    </source>
</evidence>
<dbReference type="PANTHER" id="PTHR33202">
    <property type="entry name" value="ZINC UPTAKE REGULATION PROTEIN"/>
    <property type="match status" value="1"/>
</dbReference>
<dbReference type="RefSeq" id="WP_069965964.1">
    <property type="nucleotide sequence ID" value="NZ_CM124774.1"/>
</dbReference>
<reference evidence="15" key="1">
    <citation type="submission" date="2016-09" db="EMBL/GenBank/DDBJ databases">
        <title>Draft genome of thermotolerant cyanobacterium Desertifilum sp. strain IPPAS B-1220.</title>
        <authorList>
            <person name="Sinetova M.A."/>
            <person name="Bolakhan K."/>
            <person name="Zayadan B.K."/>
            <person name="Mironov K.S."/>
            <person name="Ustinova V."/>
            <person name="Kupriyanova E.V."/>
            <person name="Sidorov R.A."/>
            <person name="Skrypnik A.N."/>
            <person name="Gogoleva N.E."/>
            <person name="Gogolev Y.V."/>
            <person name="Los D.A."/>
        </authorList>
    </citation>
    <scope>NUCLEOTIDE SEQUENCE [LARGE SCALE GENOMIC DNA]</scope>
    <source>
        <strain evidence="15">IPPAS B-1220</strain>
    </source>
</reference>
<comment type="subcellular location">
    <subcellularLocation>
        <location evidence="1">Cytoplasm</location>
    </subcellularLocation>
</comment>
<feature type="binding site" evidence="13">
    <location>
        <position position="101"/>
    </location>
    <ligand>
        <name>Zn(2+)</name>
        <dbReference type="ChEBI" id="CHEBI:29105"/>
    </ligand>
</feature>
<evidence type="ECO:0000256" key="8">
    <source>
        <dbReference type="ARBA" id="ARBA00022833"/>
    </source>
</evidence>
<evidence type="ECO:0000256" key="13">
    <source>
        <dbReference type="PIRSR" id="PIRSR602481-1"/>
    </source>
</evidence>
<name>A0A1E5QP97_9CYAN</name>
<comment type="subunit">
    <text evidence="3">Homodimer.</text>
</comment>
<dbReference type="GO" id="GO:0008270">
    <property type="term" value="F:zinc ion binding"/>
    <property type="evidence" value="ECO:0007669"/>
    <property type="project" value="TreeGrafter"/>
</dbReference>
<evidence type="ECO:0000256" key="4">
    <source>
        <dbReference type="ARBA" id="ARBA00020910"/>
    </source>
</evidence>
<dbReference type="Gene3D" id="3.30.1490.190">
    <property type="match status" value="1"/>
</dbReference>
<feature type="binding site" evidence="14">
    <location>
        <position position="95"/>
    </location>
    <ligand>
        <name>Fe cation</name>
        <dbReference type="ChEBI" id="CHEBI:24875"/>
    </ligand>
</feature>
<dbReference type="InterPro" id="IPR036390">
    <property type="entry name" value="WH_DNA-bd_sf"/>
</dbReference>
<dbReference type="AlphaFoldDB" id="A0A1E5QP97"/>
<keyword evidence="6" id="KW-0678">Repressor</keyword>
<comment type="similarity">
    <text evidence="2">Belongs to the Fur family.</text>
</comment>